<proteinExistence type="predicted"/>
<name>A0A2V1DUR9_9PLEO</name>
<evidence type="ECO:0000313" key="3">
    <source>
        <dbReference type="Proteomes" id="UP000244855"/>
    </source>
</evidence>
<dbReference type="OrthoDB" id="3784677at2759"/>
<feature type="region of interest" description="Disordered" evidence="1">
    <location>
        <begin position="72"/>
        <end position="114"/>
    </location>
</feature>
<dbReference type="AlphaFoldDB" id="A0A2V1DUR9"/>
<feature type="compositionally biased region" description="Gly residues" evidence="1">
    <location>
        <begin position="104"/>
        <end position="114"/>
    </location>
</feature>
<feature type="compositionally biased region" description="Basic and acidic residues" evidence="1">
    <location>
        <begin position="72"/>
        <end position="98"/>
    </location>
</feature>
<evidence type="ECO:0000313" key="2">
    <source>
        <dbReference type="EMBL" id="PVI01911.1"/>
    </source>
</evidence>
<organism evidence="2 3">
    <name type="scientific">Periconia macrospinosa</name>
    <dbReference type="NCBI Taxonomy" id="97972"/>
    <lineage>
        <taxon>Eukaryota</taxon>
        <taxon>Fungi</taxon>
        <taxon>Dikarya</taxon>
        <taxon>Ascomycota</taxon>
        <taxon>Pezizomycotina</taxon>
        <taxon>Dothideomycetes</taxon>
        <taxon>Pleosporomycetidae</taxon>
        <taxon>Pleosporales</taxon>
        <taxon>Massarineae</taxon>
        <taxon>Periconiaceae</taxon>
        <taxon>Periconia</taxon>
    </lineage>
</organism>
<keyword evidence="3" id="KW-1185">Reference proteome</keyword>
<gene>
    <name evidence="2" type="ORF">DM02DRAFT_703803</name>
</gene>
<dbReference type="EMBL" id="KZ805350">
    <property type="protein sequence ID" value="PVI01911.1"/>
    <property type="molecule type" value="Genomic_DNA"/>
</dbReference>
<dbReference type="Proteomes" id="UP000244855">
    <property type="component" value="Unassembled WGS sequence"/>
</dbReference>
<reference evidence="2 3" key="1">
    <citation type="journal article" date="2018" name="Sci. Rep.">
        <title>Comparative genomics provides insights into the lifestyle and reveals functional heterogeneity of dark septate endophytic fungi.</title>
        <authorList>
            <person name="Knapp D.G."/>
            <person name="Nemeth J.B."/>
            <person name="Barry K."/>
            <person name="Hainaut M."/>
            <person name="Henrissat B."/>
            <person name="Johnson J."/>
            <person name="Kuo A."/>
            <person name="Lim J.H.P."/>
            <person name="Lipzen A."/>
            <person name="Nolan M."/>
            <person name="Ohm R.A."/>
            <person name="Tamas L."/>
            <person name="Grigoriev I.V."/>
            <person name="Spatafora J.W."/>
            <person name="Nagy L.G."/>
            <person name="Kovacs G.M."/>
        </authorList>
    </citation>
    <scope>NUCLEOTIDE SEQUENCE [LARGE SCALE GENOMIC DNA]</scope>
    <source>
        <strain evidence="2 3">DSE2036</strain>
    </source>
</reference>
<protein>
    <submittedName>
        <fullName evidence="2">Uncharacterized protein</fullName>
    </submittedName>
</protein>
<evidence type="ECO:0000256" key="1">
    <source>
        <dbReference type="SAM" id="MobiDB-lite"/>
    </source>
</evidence>
<sequence length="161" mass="17462">MANTPQTELDDLGSARYDADTAAFGERDASAFLAQRIRLRPTHAATSLDPETQSKIQEWKTFQYVTDDVDEREERKGDLHGGQLHRENRAAARAEKGKGKGRGGRGGGRGGGAEGVGVLQAGFAVPGEKAPPLAKGFPEEVTRDEARELFWGDEIVKEREG</sequence>
<accession>A0A2V1DUR9</accession>